<dbReference type="AlphaFoldDB" id="A0AAN7QE40"/>
<sequence length="278" mass="31603">MNFTDEDDINDDDVDVPVVSDVAKQTEINLANNDVYDNDILLSVLARQEPSTLHQKELSGRRKEDVYVSKWFAFSSFAFMINKNQVRETINTKTVPTSDIDIDGVSDSESEVDVSSRTDSINREKADVKELTSDDNINKQTPPQKLFLSPKNRFAEDYPKVILNVRQELVLIRSSHFTQTIPKFKGSQSNKGDWSVENMKKACDAVISDKIDVRQAALASSVPKNLFFDRIKALRSGKEVLLNAKLERFNQTFNSEYENILVNYIKGLTSRLMPLSRN</sequence>
<keyword evidence="4" id="KW-1185">Reference proteome</keyword>
<evidence type="ECO:0000313" key="3">
    <source>
        <dbReference type="EMBL" id="KAK4875343.1"/>
    </source>
</evidence>
<evidence type="ECO:0000256" key="2">
    <source>
        <dbReference type="SAM" id="MobiDB-lite"/>
    </source>
</evidence>
<feature type="region of interest" description="Disordered" evidence="2">
    <location>
        <begin position="101"/>
        <end position="142"/>
    </location>
</feature>
<feature type="compositionally biased region" description="Acidic residues" evidence="2">
    <location>
        <begin position="101"/>
        <end position="112"/>
    </location>
</feature>
<name>A0AAN7QE40_9COLE</name>
<comment type="caution">
    <text evidence="3">The sequence shown here is derived from an EMBL/GenBank/DDBJ whole genome shotgun (WGS) entry which is preliminary data.</text>
</comment>
<gene>
    <name evidence="3" type="ORF">RN001_011765</name>
</gene>
<evidence type="ECO:0000313" key="4">
    <source>
        <dbReference type="Proteomes" id="UP001353858"/>
    </source>
</evidence>
<comment type="subcellular location">
    <subcellularLocation>
        <location evidence="1">Nucleus</location>
    </subcellularLocation>
</comment>
<dbReference type="Proteomes" id="UP001353858">
    <property type="component" value="Unassembled WGS sequence"/>
</dbReference>
<feature type="compositionally biased region" description="Basic and acidic residues" evidence="2">
    <location>
        <begin position="114"/>
        <end position="132"/>
    </location>
</feature>
<organism evidence="3 4">
    <name type="scientific">Aquatica leii</name>
    <dbReference type="NCBI Taxonomy" id="1421715"/>
    <lineage>
        <taxon>Eukaryota</taxon>
        <taxon>Metazoa</taxon>
        <taxon>Ecdysozoa</taxon>
        <taxon>Arthropoda</taxon>
        <taxon>Hexapoda</taxon>
        <taxon>Insecta</taxon>
        <taxon>Pterygota</taxon>
        <taxon>Neoptera</taxon>
        <taxon>Endopterygota</taxon>
        <taxon>Coleoptera</taxon>
        <taxon>Polyphaga</taxon>
        <taxon>Elateriformia</taxon>
        <taxon>Elateroidea</taxon>
        <taxon>Lampyridae</taxon>
        <taxon>Luciolinae</taxon>
        <taxon>Aquatica</taxon>
    </lineage>
</organism>
<accession>A0AAN7QE40</accession>
<dbReference type="InterPro" id="IPR009057">
    <property type="entry name" value="Homeodomain-like_sf"/>
</dbReference>
<dbReference type="EMBL" id="JARPUR010000005">
    <property type="protein sequence ID" value="KAK4875343.1"/>
    <property type="molecule type" value="Genomic_DNA"/>
</dbReference>
<proteinExistence type="predicted"/>
<reference evidence="4" key="1">
    <citation type="submission" date="2023-01" db="EMBL/GenBank/DDBJ databases">
        <title>Key to firefly adult light organ development and bioluminescence: homeobox transcription factors regulate luciferase expression and transportation to peroxisome.</title>
        <authorList>
            <person name="Fu X."/>
        </authorList>
    </citation>
    <scope>NUCLEOTIDE SEQUENCE [LARGE SCALE GENOMIC DNA]</scope>
</reference>
<protein>
    <submittedName>
        <fullName evidence="3">Uncharacterized protein</fullName>
    </submittedName>
</protein>
<dbReference type="GO" id="GO:0005634">
    <property type="term" value="C:nucleus"/>
    <property type="evidence" value="ECO:0007669"/>
    <property type="project" value="UniProtKB-SubCell"/>
</dbReference>
<evidence type="ECO:0000256" key="1">
    <source>
        <dbReference type="ARBA" id="ARBA00004123"/>
    </source>
</evidence>
<dbReference type="SUPFAM" id="SSF46689">
    <property type="entry name" value="Homeodomain-like"/>
    <property type="match status" value="1"/>
</dbReference>